<sequence length="171" mass="17931">MTCIIFGCCPALSWRKGPSLRQFPFTKSSTPQRQAAVHPAWLGGGCPCWFKGIGGHYLPCWPPTGEHVGGIPGWLPLALVSRGDPGPPVIPSDVAGGGGWNRVGGLGSTGTRGRTLALPARHSHGPALRPGSLCCSQHQEVCRARGHTAGAAVQPQRPRTPRTPGALRCRP</sequence>
<organism evidence="2 3">
    <name type="scientific">Phyllostomus discolor</name>
    <name type="common">pale spear-nosed bat</name>
    <dbReference type="NCBI Taxonomy" id="89673"/>
    <lineage>
        <taxon>Eukaryota</taxon>
        <taxon>Metazoa</taxon>
        <taxon>Chordata</taxon>
        <taxon>Craniata</taxon>
        <taxon>Vertebrata</taxon>
        <taxon>Euteleostomi</taxon>
        <taxon>Mammalia</taxon>
        <taxon>Eutheria</taxon>
        <taxon>Laurasiatheria</taxon>
        <taxon>Chiroptera</taxon>
        <taxon>Yangochiroptera</taxon>
        <taxon>Phyllostomidae</taxon>
        <taxon>Phyllostominae</taxon>
        <taxon>Phyllostomus</taxon>
    </lineage>
</organism>
<protein>
    <submittedName>
        <fullName evidence="2">Uncharacterized protein</fullName>
    </submittedName>
</protein>
<dbReference type="Proteomes" id="UP000664940">
    <property type="component" value="Unassembled WGS sequence"/>
</dbReference>
<comment type="caution">
    <text evidence="2">The sequence shown here is derived from an EMBL/GenBank/DDBJ whole genome shotgun (WGS) entry which is preliminary data.</text>
</comment>
<dbReference type="AlphaFoldDB" id="A0A834E5L0"/>
<evidence type="ECO:0000313" key="2">
    <source>
        <dbReference type="EMBL" id="KAF6104511.1"/>
    </source>
</evidence>
<evidence type="ECO:0000256" key="1">
    <source>
        <dbReference type="SAM" id="MobiDB-lite"/>
    </source>
</evidence>
<name>A0A834E5L0_9CHIR</name>
<feature type="region of interest" description="Disordered" evidence="1">
    <location>
        <begin position="148"/>
        <end position="171"/>
    </location>
</feature>
<gene>
    <name evidence="2" type="ORF">HJG60_011420</name>
</gene>
<evidence type="ECO:0000313" key="3">
    <source>
        <dbReference type="Proteomes" id="UP000664940"/>
    </source>
</evidence>
<dbReference type="EMBL" id="JABVXQ010000006">
    <property type="protein sequence ID" value="KAF6104511.1"/>
    <property type="molecule type" value="Genomic_DNA"/>
</dbReference>
<reference evidence="2 3" key="1">
    <citation type="journal article" date="2020" name="Nature">
        <title>Six reference-quality genomes reveal evolution of bat adaptations.</title>
        <authorList>
            <person name="Jebb D."/>
            <person name="Huang Z."/>
            <person name="Pippel M."/>
            <person name="Hughes G.M."/>
            <person name="Lavrichenko K."/>
            <person name="Devanna P."/>
            <person name="Winkler S."/>
            <person name="Jermiin L.S."/>
            <person name="Skirmuntt E.C."/>
            <person name="Katzourakis A."/>
            <person name="Burkitt-Gray L."/>
            <person name="Ray D.A."/>
            <person name="Sullivan K.A.M."/>
            <person name="Roscito J.G."/>
            <person name="Kirilenko B.M."/>
            <person name="Davalos L.M."/>
            <person name="Corthals A.P."/>
            <person name="Power M.L."/>
            <person name="Jones G."/>
            <person name="Ransome R.D."/>
            <person name="Dechmann D.K.N."/>
            <person name="Locatelli A.G."/>
            <person name="Puechmaille S.J."/>
            <person name="Fedrigo O."/>
            <person name="Jarvis E.D."/>
            <person name="Hiller M."/>
            <person name="Vernes S.C."/>
            <person name="Myers E.W."/>
            <person name="Teeling E.C."/>
        </authorList>
    </citation>
    <scope>NUCLEOTIDE SEQUENCE [LARGE SCALE GENOMIC DNA]</scope>
    <source>
        <strain evidence="2">Bat1K_MPI-CBG_1</strain>
    </source>
</reference>
<proteinExistence type="predicted"/>
<accession>A0A834E5L0</accession>